<evidence type="ECO:0000313" key="1">
    <source>
        <dbReference type="EMBL" id="NWZ02429.1"/>
    </source>
</evidence>
<dbReference type="EMBL" id="VZSM01006366">
    <property type="protein sequence ID" value="NWZ02429.1"/>
    <property type="molecule type" value="Genomic_DNA"/>
</dbReference>
<dbReference type="PANTHER" id="PTHR28398">
    <property type="entry name" value="SYNAPTONEMAL COMPLEX CENTRAL ELEMENT PROTEIN 2"/>
    <property type="match status" value="1"/>
</dbReference>
<sequence>EPWAPLEQVSELAEQLEERLFHRYGFHNGLIQERLQALGEVLERVEEVQAELRRICCTVEAAYQDLCL</sequence>
<feature type="non-terminal residue" evidence="1">
    <location>
        <position position="68"/>
    </location>
</feature>
<dbReference type="GO" id="GO:0000801">
    <property type="term" value="C:central element"/>
    <property type="evidence" value="ECO:0007669"/>
    <property type="project" value="InterPro"/>
</dbReference>
<organism evidence="1 2">
    <name type="scientific">Loxia curvirostra</name>
    <name type="common">Red crossbill</name>
    <dbReference type="NCBI Taxonomy" id="64802"/>
    <lineage>
        <taxon>Eukaryota</taxon>
        <taxon>Metazoa</taxon>
        <taxon>Chordata</taxon>
        <taxon>Craniata</taxon>
        <taxon>Vertebrata</taxon>
        <taxon>Euteleostomi</taxon>
        <taxon>Archelosauria</taxon>
        <taxon>Archosauria</taxon>
        <taxon>Dinosauria</taxon>
        <taxon>Saurischia</taxon>
        <taxon>Theropoda</taxon>
        <taxon>Coelurosauria</taxon>
        <taxon>Aves</taxon>
        <taxon>Neognathae</taxon>
        <taxon>Neoaves</taxon>
        <taxon>Telluraves</taxon>
        <taxon>Australaves</taxon>
        <taxon>Passeriformes</taxon>
        <taxon>Passeroidea</taxon>
        <taxon>Fringillidae</taxon>
        <taxon>Carduelinae</taxon>
        <taxon>Loxia</taxon>
    </lineage>
</organism>
<comment type="caution">
    <text evidence="1">The sequence shown here is derived from an EMBL/GenBank/DDBJ whole genome shotgun (WGS) entry which is preliminary data.</text>
</comment>
<name>A0A7K7JAD5_LOXCU</name>
<proteinExistence type="predicted"/>
<gene>
    <name evidence="1" type="primary">Syce2</name>
    <name evidence="1" type="ORF">LOXCUR_R15562</name>
</gene>
<accession>A0A7K7JAD5</accession>
<dbReference type="AlphaFoldDB" id="A0A7K7JAD5"/>
<dbReference type="InterPro" id="IPR034609">
    <property type="entry name" value="Syce2"/>
</dbReference>
<reference evidence="1 2" key="1">
    <citation type="submission" date="2019-09" db="EMBL/GenBank/DDBJ databases">
        <title>Bird 10,000 Genomes (B10K) Project - Family phase.</title>
        <authorList>
            <person name="Zhang G."/>
        </authorList>
    </citation>
    <scope>NUCLEOTIDE SEQUENCE [LARGE SCALE GENOMIC DNA]</scope>
    <source>
        <strain evidence="1">OUT-0011</strain>
        <tissue evidence="1">Muscle</tissue>
    </source>
</reference>
<dbReference type="OrthoDB" id="6142414at2759"/>
<dbReference type="PANTHER" id="PTHR28398:SF1">
    <property type="entry name" value="SYNAPTONEMAL COMPLEX CENTRAL ELEMENT PROTEIN 2"/>
    <property type="match status" value="1"/>
</dbReference>
<keyword evidence="2" id="KW-1185">Reference proteome</keyword>
<protein>
    <submittedName>
        <fullName evidence="1">SYCE2 protein</fullName>
    </submittedName>
</protein>
<feature type="non-terminal residue" evidence="1">
    <location>
        <position position="1"/>
    </location>
</feature>
<evidence type="ECO:0000313" key="2">
    <source>
        <dbReference type="Proteomes" id="UP000564784"/>
    </source>
</evidence>
<dbReference type="GO" id="GO:0007130">
    <property type="term" value="P:synaptonemal complex assembly"/>
    <property type="evidence" value="ECO:0007669"/>
    <property type="project" value="InterPro"/>
</dbReference>
<dbReference type="Proteomes" id="UP000564784">
    <property type="component" value="Unassembled WGS sequence"/>
</dbReference>